<evidence type="ECO:0000256" key="6">
    <source>
        <dbReference type="ARBA" id="ARBA00023136"/>
    </source>
</evidence>
<feature type="transmembrane region" description="Helical" evidence="7">
    <location>
        <begin position="204"/>
        <end position="229"/>
    </location>
</feature>
<feature type="transmembrane region" description="Helical" evidence="7">
    <location>
        <begin position="307"/>
        <end position="331"/>
    </location>
</feature>
<proteinExistence type="inferred from homology"/>
<dbReference type="Gene3D" id="1.10.3720.10">
    <property type="entry name" value="MetI-like"/>
    <property type="match status" value="1"/>
</dbReference>
<keyword evidence="10" id="KW-1185">Reference proteome</keyword>
<keyword evidence="3" id="KW-1003">Cell membrane</keyword>
<keyword evidence="6 7" id="KW-0472">Membrane</keyword>
<dbReference type="KEGG" id="same:SAMCFNEI73_pC0056"/>
<comment type="similarity">
    <text evidence="7">Belongs to the binding-protein-dependent transport system permease family.</text>
</comment>
<evidence type="ECO:0000313" key="9">
    <source>
        <dbReference type="EMBL" id="APG93780.1"/>
    </source>
</evidence>
<keyword evidence="4 7" id="KW-0812">Transmembrane</keyword>
<gene>
    <name evidence="9" type="primary">thuF</name>
    <name evidence="9" type="ORF">SAMCFNEI73_pC0056</name>
</gene>
<accession>A0A1L3LUL8</accession>
<dbReference type="Pfam" id="PF00528">
    <property type="entry name" value="BPD_transp_1"/>
    <property type="match status" value="1"/>
</dbReference>
<dbReference type="GO" id="GO:0055085">
    <property type="term" value="P:transmembrane transport"/>
    <property type="evidence" value="ECO:0007669"/>
    <property type="project" value="InterPro"/>
</dbReference>
<feature type="transmembrane region" description="Helical" evidence="7">
    <location>
        <begin position="122"/>
        <end position="141"/>
    </location>
</feature>
<dbReference type="PANTHER" id="PTHR43005">
    <property type="entry name" value="BLR7065 PROTEIN"/>
    <property type="match status" value="1"/>
</dbReference>
<dbReference type="InterPro" id="IPR035906">
    <property type="entry name" value="MetI-like_sf"/>
</dbReference>
<dbReference type="PROSITE" id="PS50928">
    <property type="entry name" value="ABC_TM1"/>
    <property type="match status" value="1"/>
</dbReference>
<dbReference type="EMBL" id="CP013110">
    <property type="protein sequence ID" value="APG93780.1"/>
    <property type="molecule type" value="Genomic_DNA"/>
</dbReference>
<dbReference type="Proteomes" id="UP000182306">
    <property type="component" value="Plasmid C"/>
</dbReference>
<evidence type="ECO:0000256" key="1">
    <source>
        <dbReference type="ARBA" id="ARBA00004651"/>
    </source>
</evidence>
<evidence type="ECO:0000256" key="4">
    <source>
        <dbReference type="ARBA" id="ARBA00022692"/>
    </source>
</evidence>
<keyword evidence="9" id="KW-0614">Plasmid</keyword>
<evidence type="ECO:0000256" key="3">
    <source>
        <dbReference type="ARBA" id="ARBA00022475"/>
    </source>
</evidence>
<reference evidence="9 10" key="1">
    <citation type="submission" date="2015-10" db="EMBL/GenBank/DDBJ databases">
        <title>Genomic differences between typical nodule nitrogen-fixing rhizobial strains and those coming from bean seeds.</title>
        <authorList>
            <person name="Peralta H."/>
            <person name="Aguilar-Vera A."/>
            <person name="Diaz R."/>
            <person name="Mora Y."/>
            <person name="Martinez-Batallar G."/>
            <person name="Salazar E."/>
            <person name="Vargas-Lagunas C."/>
            <person name="Encarnacion S."/>
            <person name="Girard L."/>
            <person name="Mora J."/>
        </authorList>
    </citation>
    <scope>NUCLEOTIDE SEQUENCE [LARGE SCALE GENOMIC DNA]</scope>
    <source>
        <strain evidence="9 10">CFNEI 73</strain>
        <plasmid evidence="9 10">C</plasmid>
    </source>
</reference>
<dbReference type="AlphaFoldDB" id="A0A1L3LUL8"/>
<organism evidence="9 10">
    <name type="scientific">Sinorhizobium americanum</name>
    <dbReference type="NCBI Taxonomy" id="194963"/>
    <lineage>
        <taxon>Bacteria</taxon>
        <taxon>Pseudomonadati</taxon>
        <taxon>Pseudomonadota</taxon>
        <taxon>Alphaproteobacteria</taxon>
        <taxon>Hyphomicrobiales</taxon>
        <taxon>Rhizobiaceae</taxon>
        <taxon>Sinorhizobium/Ensifer group</taxon>
        <taxon>Sinorhizobium</taxon>
    </lineage>
</organism>
<evidence type="ECO:0000256" key="2">
    <source>
        <dbReference type="ARBA" id="ARBA00022448"/>
    </source>
</evidence>
<dbReference type="InterPro" id="IPR000515">
    <property type="entry name" value="MetI-like"/>
</dbReference>
<dbReference type="GO" id="GO:0005886">
    <property type="term" value="C:plasma membrane"/>
    <property type="evidence" value="ECO:0007669"/>
    <property type="project" value="UniProtKB-SubCell"/>
</dbReference>
<feature type="transmembrane region" description="Helical" evidence="7">
    <location>
        <begin position="44"/>
        <end position="64"/>
    </location>
</feature>
<evidence type="ECO:0000256" key="5">
    <source>
        <dbReference type="ARBA" id="ARBA00022989"/>
    </source>
</evidence>
<evidence type="ECO:0000256" key="7">
    <source>
        <dbReference type="RuleBase" id="RU363032"/>
    </source>
</evidence>
<dbReference type="SUPFAM" id="SSF161098">
    <property type="entry name" value="MetI-like"/>
    <property type="match status" value="1"/>
</dbReference>
<feature type="transmembrane region" description="Helical" evidence="7">
    <location>
        <begin position="249"/>
        <end position="271"/>
    </location>
</feature>
<dbReference type="PANTHER" id="PTHR43005:SF2">
    <property type="entry name" value="INTEGRAL MEMBRANE SUGAR TRANSPORT PROTEIN"/>
    <property type="match status" value="1"/>
</dbReference>
<feature type="transmembrane region" description="Helical" evidence="7">
    <location>
        <begin position="153"/>
        <end position="172"/>
    </location>
</feature>
<dbReference type="CDD" id="cd06261">
    <property type="entry name" value="TM_PBP2"/>
    <property type="match status" value="1"/>
</dbReference>
<geneLocation type="plasmid" evidence="9 10">
    <name>C</name>
</geneLocation>
<evidence type="ECO:0000259" key="8">
    <source>
        <dbReference type="PROSITE" id="PS50928"/>
    </source>
</evidence>
<evidence type="ECO:0000313" key="10">
    <source>
        <dbReference type="Proteomes" id="UP000182306"/>
    </source>
</evidence>
<comment type="subcellular location">
    <subcellularLocation>
        <location evidence="1 7">Cell membrane</location>
        <topology evidence="1 7">Multi-pass membrane protein</topology>
    </subcellularLocation>
</comment>
<sequence>MLAKAERQRGAKSMTDLTVADPPAALAHAKHINSDLKAQRVRSAWVFLAPTLLVLALVAGWPLVRTIYFSFTNASLTNLSGAEFVGLQNYLSWITLKSGRTIYKGLLADPAWWNAVWNTLKFTVVSVSIETALGLVVALVLNAHFPGRGLVRAAILIPWAIPTIVSAKMWAWMLNDQFGILNEILLGLGLISQKIAWTASPDTAMVAVLIVDVWKTTPFMALLILAGLQMVPVDIYEAAKIDGVHPFRVFWRVTLPLIRPALMVAVIFRMLDALRIFDLIYVLTPNNAQTKTMSVLARENLFDFDKFAYGAAASTMLFLIIASITVLYMWFGRVNFDGGER</sequence>
<name>A0A1L3LUL8_9HYPH</name>
<protein>
    <submittedName>
        <fullName evidence="9">Trehalose/maltose ABC transporter permease</fullName>
    </submittedName>
</protein>
<feature type="domain" description="ABC transmembrane type-1" evidence="8">
    <location>
        <begin position="116"/>
        <end position="328"/>
    </location>
</feature>
<keyword evidence="2 7" id="KW-0813">Transport</keyword>
<keyword evidence="5 7" id="KW-1133">Transmembrane helix</keyword>